<keyword evidence="1" id="KW-0732">Signal</keyword>
<keyword evidence="3" id="KW-1185">Reference proteome</keyword>
<comment type="caution">
    <text evidence="2">The sequence shown here is derived from an EMBL/GenBank/DDBJ whole genome shotgun (WGS) entry which is preliminary data.</text>
</comment>
<dbReference type="EMBL" id="MCFD01000002">
    <property type="protein sequence ID" value="ORX73044.1"/>
    <property type="molecule type" value="Genomic_DNA"/>
</dbReference>
<evidence type="ECO:0000256" key="1">
    <source>
        <dbReference type="SAM" id="SignalP"/>
    </source>
</evidence>
<proteinExistence type="predicted"/>
<dbReference type="AlphaFoldDB" id="A0A1Y1WIX0"/>
<evidence type="ECO:0000313" key="2">
    <source>
        <dbReference type="EMBL" id="ORX73044.1"/>
    </source>
</evidence>
<sequence>MNLTNFVVTTAAILASTTPCVASLPTAGATTTSSGVPTAVAYGLEFWAQRKRDASADDAVAMHRGWDYWAQRKRDSGVRNMVAMQRGWDYWSHRKRDSSAVADADKLRGWDYFGQ</sequence>
<dbReference type="Proteomes" id="UP000193922">
    <property type="component" value="Unassembled WGS sequence"/>
</dbReference>
<gene>
    <name evidence="2" type="ORF">DL89DRAFT_265205</name>
</gene>
<feature type="chain" id="PRO_5013186297" evidence="1">
    <location>
        <begin position="24"/>
        <end position="115"/>
    </location>
</feature>
<organism evidence="2 3">
    <name type="scientific">Linderina pennispora</name>
    <dbReference type="NCBI Taxonomy" id="61395"/>
    <lineage>
        <taxon>Eukaryota</taxon>
        <taxon>Fungi</taxon>
        <taxon>Fungi incertae sedis</taxon>
        <taxon>Zoopagomycota</taxon>
        <taxon>Kickxellomycotina</taxon>
        <taxon>Kickxellomycetes</taxon>
        <taxon>Kickxellales</taxon>
        <taxon>Kickxellaceae</taxon>
        <taxon>Linderina</taxon>
    </lineage>
</organism>
<name>A0A1Y1WIX0_9FUNG</name>
<evidence type="ECO:0000313" key="3">
    <source>
        <dbReference type="Proteomes" id="UP000193922"/>
    </source>
</evidence>
<dbReference type="GeneID" id="63803206"/>
<dbReference type="OrthoDB" id="102559at2759"/>
<reference evidence="2 3" key="1">
    <citation type="submission" date="2016-07" db="EMBL/GenBank/DDBJ databases">
        <title>Pervasive Adenine N6-methylation of Active Genes in Fungi.</title>
        <authorList>
            <consortium name="DOE Joint Genome Institute"/>
            <person name="Mondo S.J."/>
            <person name="Dannebaum R.O."/>
            <person name="Kuo R.C."/>
            <person name="Labutti K."/>
            <person name="Haridas S."/>
            <person name="Kuo A."/>
            <person name="Salamov A."/>
            <person name="Ahrendt S.R."/>
            <person name="Lipzen A."/>
            <person name="Sullivan W."/>
            <person name="Andreopoulos W.B."/>
            <person name="Clum A."/>
            <person name="Lindquist E."/>
            <person name="Daum C."/>
            <person name="Ramamoorthy G.K."/>
            <person name="Gryganskyi A."/>
            <person name="Culley D."/>
            <person name="Magnuson J.K."/>
            <person name="James T.Y."/>
            <person name="O'Malley M.A."/>
            <person name="Stajich J.E."/>
            <person name="Spatafora J.W."/>
            <person name="Visel A."/>
            <person name="Grigoriev I.V."/>
        </authorList>
    </citation>
    <scope>NUCLEOTIDE SEQUENCE [LARGE SCALE GENOMIC DNA]</scope>
    <source>
        <strain evidence="2 3">ATCC 12442</strain>
    </source>
</reference>
<dbReference type="RefSeq" id="XP_040746384.1">
    <property type="nucleotide sequence ID" value="XM_040886558.1"/>
</dbReference>
<feature type="signal peptide" evidence="1">
    <location>
        <begin position="1"/>
        <end position="23"/>
    </location>
</feature>
<accession>A0A1Y1WIX0</accession>
<protein>
    <submittedName>
        <fullName evidence="2">Uncharacterized protein</fullName>
    </submittedName>
</protein>